<dbReference type="InterPro" id="IPR046341">
    <property type="entry name" value="SET_dom_sf"/>
</dbReference>
<dbReference type="OrthoDB" id="5945798at2759"/>
<dbReference type="InterPro" id="IPR019734">
    <property type="entry name" value="TPR_rpt"/>
</dbReference>
<dbReference type="Pfam" id="PF00856">
    <property type="entry name" value="SET"/>
    <property type="match status" value="1"/>
</dbReference>
<protein>
    <submittedName>
        <fullName evidence="2">SET domain-containing protein</fullName>
    </submittedName>
</protein>
<name>A0A4S8MJU1_DENBC</name>
<reference evidence="2 3" key="1">
    <citation type="journal article" date="2019" name="Nat. Ecol. Evol.">
        <title>Megaphylogeny resolves global patterns of mushroom evolution.</title>
        <authorList>
            <person name="Varga T."/>
            <person name="Krizsan K."/>
            <person name="Foldi C."/>
            <person name="Dima B."/>
            <person name="Sanchez-Garcia M."/>
            <person name="Sanchez-Ramirez S."/>
            <person name="Szollosi G.J."/>
            <person name="Szarkandi J.G."/>
            <person name="Papp V."/>
            <person name="Albert L."/>
            <person name="Andreopoulos W."/>
            <person name="Angelini C."/>
            <person name="Antonin V."/>
            <person name="Barry K.W."/>
            <person name="Bougher N.L."/>
            <person name="Buchanan P."/>
            <person name="Buyck B."/>
            <person name="Bense V."/>
            <person name="Catcheside P."/>
            <person name="Chovatia M."/>
            <person name="Cooper J."/>
            <person name="Damon W."/>
            <person name="Desjardin D."/>
            <person name="Finy P."/>
            <person name="Geml J."/>
            <person name="Haridas S."/>
            <person name="Hughes K."/>
            <person name="Justo A."/>
            <person name="Karasinski D."/>
            <person name="Kautmanova I."/>
            <person name="Kiss B."/>
            <person name="Kocsube S."/>
            <person name="Kotiranta H."/>
            <person name="LaButti K.M."/>
            <person name="Lechner B.E."/>
            <person name="Liimatainen K."/>
            <person name="Lipzen A."/>
            <person name="Lukacs Z."/>
            <person name="Mihaltcheva S."/>
            <person name="Morgado L.N."/>
            <person name="Niskanen T."/>
            <person name="Noordeloos M.E."/>
            <person name="Ohm R.A."/>
            <person name="Ortiz-Santana B."/>
            <person name="Ovrebo C."/>
            <person name="Racz N."/>
            <person name="Riley R."/>
            <person name="Savchenko A."/>
            <person name="Shiryaev A."/>
            <person name="Soop K."/>
            <person name="Spirin V."/>
            <person name="Szebenyi C."/>
            <person name="Tomsovsky M."/>
            <person name="Tulloss R.E."/>
            <person name="Uehling J."/>
            <person name="Grigoriev I.V."/>
            <person name="Vagvolgyi C."/>
            <person name="Papp T."/>
            <person name="Martin F.M."/>
            <person name="Miettinen O."/>
            <person name="Hibbett D.S."/>
            <person name="Nagy L.G."/>
        </authorList>
    </citation>
    <scope>NUCLEOTIDE SEQUENCE [LARGE SCALE GENOMIC DNA]</scope>
    <source>
        <strain evidence="2 3">CBS 962.96</strain>
    </source>
</reference>
<accession>A0A4S8MJU1</accession>
<dbReference type="PANTHER" id="PTHR47643">
    <property type="entry name" value="TPR DOMAIN PROTEIN (AFU_ORTHOLOGUE AFUA_5G12710)"/>
    <property type="match status" value="1"/>
</dbReference>
<dbReference type="EMBL" id="ML179071">
    <property type="protein sequence ID" value="THV03035.1"/>
    <property type="molecule type" value="Genomic_DNA"/>
</dbReference>
<proteinExistence type="predicted"/>
<dbReference type="InterPro" id="IPR001214">
    <property type="entry name" value="SET_dom"/>
</dbReference>
<evidence type="ECO:0000259" key="1">
    <source>
        <dbReference type="PROSITE" id="PS50280"/>
    </source>
</evidence>
<sequence>MASLDANLGDRPPELSPYLPADELQSRMEQMKTWLSRQNELSPRPLPPINRFSLVQAQNRRILDAEVDEHQHKIWRTFVGSPKNYSSTPLDKLSPVLISEMLLHKVHKGKFLLCRVVTPMVKMVGVHTVIEDSSGSVLEISIYNFPSTGLGFSCESANALFPVGTIVAIREPTLKLGNRGGQPLIRVDSISDIIFLDQTDPAYSEDRWSFTLPASLSAQSSITCTVEDFKKTGNLHFLRGEWLPAVFAYSKGLRLDKDAFLLRLNRAEAYLRLSYYSAALSDAQTVLSLEFIDSERRWKALTRAGKALYFQGKYAAAKDMFQQCISCKGDRDAKEWVSRIDEREEERLHGRFDWSKIYKQNYESPHILHIADFHGPIEVKALHYRGGGRGVVATADIKVGQLLVVEKPFASVYPSELPENESLLTYNLHTGTVPDSSHTVLITKVIERIWGNPEDHAAVYNLFAGPKCPLLPTKPPKTSSVSRERATEGATPFPFESAVDIDVMHLESILSYNAFCPQEIPEQEERSKKDLPSAFYLFASLFNHSCDSNAEWTCIGDVMVIRAIRPISKGDEIYIAYVPGSRPFLRRRKTLRKHFPREDCPCNLCTEDRADGTANCQQREELVKKMCQTKSIEESRRLLKQIEETYRSSRVLRPEMFKAKQHLAFLIREEFNQNAFRLSGFTLRSRVREAIKLDIDSLESVGIRIGKNRQPVLTQLSSTVSSETLILYFLSIAAGFFGLEDRVLAGGWVKAAESVLKLGLGGDKALFMFLFGNRVEKMGIGEFVYSVLGY</sequence>
<feature type="domain" description="SET" evidence="1">
    <location>
        <begin position="375"/>
        <end position="578"/>
    </location>
</feature>
<keyword evidence="3" id="KW-1185">Reference proteome</keyword>
<dbReference type="AlphaFoldDB" id="A0A4S8MJU1"/>
<dbReference type="Gene3D" id="1.25.40.10">
    <property type="entry name" value="Tetratricopeptide repeat domain"/>
    <property type="match status" value="1"/>
</dbReference>
<dbReference type="PROSITE" id="PS50280">
    <property type="entry name" value="SET"/>
    <property type="match status" value="1"/>
</dbReference>
<evidence type="ECO:0000313" key="2">
    <source>
        <dbReference type="EMBL" id="THV03035.1"/>
    </source>
</evidence>
<dbReference type="InterPro" id="IPR011990">
    <property type="entry name" value="TPR-like_helical_dom_sf"/>
</dbReference>
<dbReference type="SMART" id="SM00317">
    <property type="entry name" value="SET"/>
    <property type="match status" value="1"/>
</dbReference>
<dbReference type="SUPFAM" id="SSF48452">
    <property type="entry name" value="TPR-like"/>
    <property type="match status" value="1"/>
</dbReference>
<dbReference type="Proteomes" id="UP000297245">
    <property type="component" value="Unassembled WGS sequence"/>
</dbReference>
<evidence type="ECO:0000313" key="3">
    <source>
        <dbReference type="Proteomes" id="UP000297245"/>
    </source>
</evidence>
<dbReference type="SUPFAM" id="SSF82199">
    <property type="entry name" value="SET domain"/>
    <property type="match status" value="1"/>
</dbReference>
<dbReference type="PANTHER" id="PTHR47643:SF2">
    <property type="entry name" value="TPR DOMAIN PROTEIN (AFU_ORTHOLOGUE AFUA_5G12710)"/>
    <property type="match status" value="1"/>
</dbReference>
<dbReference type="InterPro" id="IPR053209">
    <property type="entry name" value="Gramillin-biosynth_MTr"/>
</dbReference>
<dbReference type="Gene3D" id="2.170.270.10">
    <property type="entry name" value="SET domain"/>
    <property type="match status" value="1"/>
</dbReference>
<organism evidence="2 3">
    <name type="scientific">Dendrothele bispora (strain CBS 962.96)</name>
    <dbReference type="NCBI Taxonomy" id="1314807"/>
    <lineage>
        <taxon>Eukaryota</taxon>
        <taxon>Fungi</taxon>
        <taxon>Dikarya</taxon>
        <taxon>Basidiomycota</taxon>
        <taxon>Agaricomycotina</taxon>
        <taxon>Agaricomycetes</taxon>
        <taxon>Agaricomycetidae</taxon>
        <taxon>Agaricales</taxon>
        <taxon>Agaricales incertae sedis</taxon>
        <taxon>Dendrothele</taxon>
    </lineage>
</organism>
<gene>
    <name evidence="2" type="ORF">K435DRAFT_652128</name>
</gene>
<dbReference type="SMART" id="SM00028">
    <property type="entry name" value="TPR"/>
    <property type="match status" value="3"/>
</dbReference>